<keyword evidence="2" id="KW-1185">Reference proteome</keyword>
<accession>A0A1T5AN53</accession>
<evidence type="ECO:0000313" key="2">
    <source>
        <dbReference type="Proteomes" id="UP000243406"/>
    </source>
</evidence>
<name>A0A1T5AN53_9FIRM</name>
<organism evidence="1 2">
    <name type="scientific">Acetoanaerobium noterae</name>
    <dbReference type="NCBI Taxonomy" id="745369"/>
    <lineage>
        <taxon>Bacteria</taxon>
        <taxon>Bacillati</taxon>
        <taxon>Bacillota</taxon>
        <taxon>Clostridia</taxon>
        <taxon>Peptostreptococcales</taxon>
        <taxon>Filifactoraceae</taxon>
        <taxon>Acetoanaerobium</taxon>
    </lineage>
</organism>
<evidence type="ECO:0000313" key="1">
    <source>
        <dbReference type="EMBL" id="SKB36295.1"/>
    </source>
</evidence>
<protein>
    <recommendedName>
        <fullName evidence="3">Uracil-DNA glycosylase</fullName>
    </recommendedName>
</protein>
<evidence type="ECO:0008006" key="3">
    <source>
        <dbReference type="Google" id="ProtNLM"/>
    </source>
</evidence>
<dbReference type="RefSeq" id="WP_200805082.1">
    <property type="nucleotide sequence ID" value="NZ_FUYN01000002.1"/>
</dbReference>
<dbReference type="Gene3D" id="1.10.1220.10">
    <property type="entry name" value="Met repressor-like"/>
    <property type="match status" value="1"/>
</dbReference>
<dbReference type="Proteomes" id="UP000243406">
    <property type="component" value="Unassembled WGS sequence"/>
</dbReference>
<dbReference type="AlphaFoldDB" id="A0A1T5AN53"/>
<reference evidence="2" key="1">
    <citation type="submission" date="2017-02" db="EMBL/GenBank/DDBJ databases">
        <authorList>
            <person name="Varghese N."/>
            <person name="Submissions S."/>
        </authorList>
    </citation>
    <scope>NUCLEOTIDE SEQUENCE [LARGE SCALE GENOMIC DNA]</scope>
    <source>
        <strain evidence="2">ATCC 35199</strain>
    </source>
</reference>
<gene>
    <name evidence="1" type="ORF">SAMN02745120_1039</name>
</gene>
<dbReference type="InterPro" id="IPR013321">
    <property type="entry name" value="Arc_rbn_hlx_hlx"/>
</dbReference>
<sequence>MATRRQNISLDPEVFEEFCEYAARKGIKISTWVNQQMKEFIEQEKKLEEEKSTK</sequence>
<proteinExistence type="predicted"/>
<dbReference type="GO" id="GO:0006355">
    <property type="term" value="P:regulation of DNA-templated transcription"/>
    <property type="evidence" value="ECO:0007669"/>
    <property type="project" value="InterPro"/>
</dbReference>
<dbReference type="EMBL" id="FUYN01000002">
    <property type="protein sequence ID" value="SKB36295.1"/>
    <property type="molecule type" value="Genomic_DNA"/>
</dbReference>